<dbReference type="PANTHER" id="PTHR41259:SF1">
    <property type="entry name" value="DOUBLE-STRAND BREAK REPAIR RAD50 ATPASE, PUTATIVE-RELATED"/>
    <property type="match status" value="1"/>
</dbReference>
<dbReference type="Proteomes" id="UP001319060">
    <property type="component" value="Unassembled WGS sequence"/>
</dbReference>
<feature type="transmembrane region" description="Helical" evidence="2">
    <location>
        <begin position="445"/>
        <end position="465"/>
    </location>
</feature>
<dbReference type="EMBL" id="JAFHKS010000042">
    <property type="protein sequence ID" value="MBN3544528.1"/>
    <property type="molecule type" value="Genomic_DNA"/>
</dbReference>
<feature type="coiled-coil region" evidence="1">
    <location>
        <begin position="209"/>
        <end position="243"/>
    </location>
</feature>
<feature type="coiled-coil region" evidence="1">
    <location>
        <begin position="332"/>
        <end position="423"/>
    </location>
</feature>
<dbReference type="PANTHER" id="PTHR41259">
    <property type="entry name" value="DOUBLE-STRAND BREAK REPAIR RAD50 ATPASE, PUTATIVE-RELATED"/>
    <property type="match status" value="1"/>
</dbReference>
<reference evidence="4 5" key="1">
    <citation type="submission" date="2021-01" db="EMBL/GenBank/DDBJ databases">
        <title>Genome Sequencing of Type Strains.</title>
        <authorList>
            <person name="Lemaire J.F."/>
            <person name="Inderbitzin P."/>
            <person name="Collins S.B."/>
            <person name="Wespe N."/>
            <person name="Knight-Connoni V."/>
        </authorList>
    </citation>
    <scope>NUCLEOTIDE SEQUENCE [LARGE SCALE GENOMIC DNA]</scope>
    <source>
        <strain evidence="4 5">DSM 14730</strain>
    </source>
</reference>
<proteinExistence type="predicted"/>
<dbReference type="RefSeq" id="WP_188403777.1">
    <property type="nucleotide sequence ID" value="NZ_BMCE01000002.1"/>
</dbReference>
<protein>
    <submittedName>
        <fullName evidence="4">AAA family ATPase</fullName>
    </submittedName>
</protein>
<dbReference type="Gene3D" id="3.40.50.300">
    <property type="entry name" value="P-loop containing nucleotide triphosphate hydrolases"/>
    <property type="match status" value="2"/>
</dbReference>
<keyword evidence="2" id="KW-0472">Membrane</keyword>
<evidence type="ECO:0000313" key="5">
    <source>
        <dbReference type="Proteomes" id="UP001319060"/>
    </source>
</evidence>
<accession>A0ABS2ZB14</accession>
<feature type="transmembrane region" description="Helical" evidence="2">
    <location>
        <begin position="471"/>
        <end position="490"/>
    </location>
</feature>
<feature type="coiled-coil region" evidence="1">
    <location>
        <begin position="581"/>
        <end position="608"/>
    </location>
</feature>
<dbReference type="InterPro" id="IPR027417">
    <property type="entry name" value="P-loop_NTPase"/>
</dbReference>
<name>A0ABS2ZB14_9BACL</name>
<evidence type="ECO:0000259" key="3">
    <source>
        <dbReference type="Pfam" id="PF13514"/>
    </source>
</evidence>
<evidence type="ECO:0000256" key="1">
    <source>
        <dbReference type="SAM" id="Coils"/>
    </source>
</evidence>
<feature type="domain" description="YhaN AAA" evidence="3">
    <location>
        <begin position="1"/>
        <end position="203"/>
    </location>
</feature>
<evidence type="ECO:0000313" key="4">
    <source>
        <dbReference type="EMBL" id="MBN3544528.1"/>
    </source>
</evidence>
<dbReference type="InterPro" id="IPR038734">
    <property type="entry name" value="YhaN_AAA"/>
</dbReference>
<comment type="caution">
    <text evidence="4">The sequence shown here is derived from an EMBL/GenBank/DDBJ whole genome shotgun (WGS) entry which is preliminary data.</text>
</comment>
<feature type="coiled-coil region" evidence="1">
    <location>
        <begin position="733"/>
        <end position="760"/>
    </location>
</feature>
<sequence>MKIVSLHIYHFGGLRDCKISFEQSGLQLLFGENEAGKTTLMDFMKCMLYGFPAKNQSERRYEPKNGNRMGGKMTIQHKKYGRWTIERIAGTKVTGDVTLYDETGQQKGESFLFQLLNGMDHSLFAGAFCFGIDGLQKLDKLTSEELGNFLISTAISGDRDLLEIEQNLEKKQSLLFKKAGKKPIINEKLEQLKAIGKSLETLKGKNESYLAVKAQKENLEKHLKKTKENLASIQKELRSNKRLFELKPVLEKFKQLEIELSSFGSMNKNFPENGIQRYEQWVKEGSLLKGELDYIHDRLRSAEKEQKSLIPDTSLIDKQNEIKQLFNKLPYYKHLYNQLLDLKKNVESIEKEEANLFESIGETWTESDLKNLSLSLSSLHELEDLIKQSFHVKDKKRRLEDELEDSRMKLERLEKEEAEQKGLLLSNEELEQFQQQNTTKQINKLPFYSAVIPLLSAVVLIWSGWSSSNSSVMYSGIFLITISVVLASIYTKKGKSDEKIPSPAHHRLLEDEMNRKQWMQISAQLSNENNIYLQLAKQLDYIEVEEAAIFESAEKWGIQNGYRGNSAKLFVSGYMKRLFELKELLKQKEALNDKIQKVNDEKTAYENEASLLTSFVEYQGHRDTKGLVVSCHSRLEEQLKNRAEVERLTRSCKEFLERKGSLQKKFDFINVQIRKLWDEAGVSQELDYYQRGRSAEHLIKLHEERETFYNQLKTLGFSTHEIDEMTEKVTVGYDDTVQAAEELEKKEEDAQREYAEAVEGKGKLEWELNKLLEDGSYSEHLHRYEWLKEEWNGLVKKWATFRLAQHALQKVKENYQKTKLPAVLETSSVYFSKITESEYQSILFTDTNELMAVKEDGTRFYPHELSRGTAEQVYLSIRLAVAKHAGPADFPILMDDIAVNFDEKRTRCTLLLIQEAAQERQILFFTCHKHVASLVPSVPLIHWPSRSVLAEM</sequence>
<keyword evidence="1" id="KW-0175">Coiled coil</keyword>
<keyword evidence="2" id="KW-1133">Transmembrane helix</keyword>
<keyword evidence="2" id="KW-0812">Transmembrane</keyword>
<dbReference type="SUPFAM" id="SSF52540">
    <property type="entry name" value="P-loop containing nucleoside triphosphate hydrolases"/>
    <property type="match status" value="1"/>
</dbReference>
<evidence type="ECO:0000256" key="2">
    <source>
        <dbReference type="SAM" id="Phobius"/>
    </source>
</evidence>
<organism evidence="4 5">
    <name type="scientific">Fictibacillus barbaricus</name>
    <dbReference type="NCBI Taxonomy" id="182136"/>
    <lineage>
        <taxon>Bacteria</taxon>
        <taxon>Bacillati</taxon>
        <taxon>Bacillota</taxon>
        <taxon>Bacilli</taxon>
        <taxon>Bacillales</taxon>
        <taxon>Fictibacillaceae</taxon>
        <taxon>Fictibacillus</taxon>
    </lineage>
</organism>
<gene>
    <name evidence="4" type="ORF">JYA64_04445</name>
</gene>
<dbReference type="Pfam" id="PF13514">
    <property type="entry name" value="AAA_27"/>
    <property type="match status" value="1"/>
</dbReference>
<keyword evidence="5" id="KW-1185">Reference proteome</keyword>